<proteinExistence type="predicted"/>
<protein>
    <submittedName>
        <fullName evidence="1">Uncharacterized protein</fullName>
    </submittedName>
</protein>
<dbReference type="Proteomes" id="UP000235786">
    <property type="component" value="Unassembled WGS sequence"/>
</dbReference>
<reference evidence="1 2" key="1">
    <citation type="submission" date="2016-04" db="EMBL/GenBank/DDBJ databases">
        <title>A degradative enzymes factory behind the ericoid mycorrhizal symbiosis.</title>
        <authorList>
            <consortium name="DOE Joint Genome Institute"/>
            <person name="Martino E."/>
            <person name="Morin E."/>
            <person name="Grelet G."/>
            <person name="Kuo A."/>
            <person name="Kohler A."/>
            <person name="Daghino S."/>
            <person name="Barry K."/>
            <person name="Choi C."/>
            <person name="Cichocki N."/>
            <person name="Clum A."/>
            <person name="Copeland A."/>
            <person name="Hainaut M."/>
            <person name="Haridas S."/>
            <person name="Labutti K."/>
            <person name="Lindquist E."/>
            <person name="Lipzen A."/>
            <person name="Khouja H.-R."/>
            <person name="Murat C."/>
            <person name="Ohm R."/>
            <person name="Olson A."/>
            <person name="Spatafora J."/>
            <person name="Veneault-Fourrey C."/>
            <person name="Henrissat B."/>
            <person name="Grigoriev I."/>
            <person name="Martin F."/>
            <person name="Perotto S."/>
        </authorList>
    </citation>
    <scope>NUCLEOTIDE SEQUENCE [LARGE SCALE GENOMIC DNA]</scope>
    <source>
        <strain evidence="1 2">F</strain>
    </source>
</reference>
<gene>
    <name evidence="1" type="ORF">L207DRAFT_243078</name>
</gene>
<evidence type="ECO:0000313" key="2">
    <source>
        <dbReference type="Proteomes" id="UP000235786"/>
    </source>
</evidence>
<sequence length="116" mass="12740">MLVVRNPIVSSPDPEPNPRPRTCLLRAGCRQISQALAPIPSHLTLLPNPNRLARCRSSALICSFTFQLPTSRPPHHESACQPGQPFLRVTTVSLLLHDLTIVTPSSSSIFRVLRAT</sequence>
<dbReference type="EMBL" id="KZ613940">
    <property type="protein sequence ID" value="PMD44924.1"/>
    <property type="molecule type" value="Genomic_DNA"/>
</dbReference>
<accession>A0A2J6S2D1</accession>
<organism evidence="1 2">
    <name type="scientific">Hyaloscypha variabilis (strain UAMH 11265 / GT02V1 / F)</name>
    <name type="common">Meliniomyces variabilis</name>
    <dbReference type="NCBI Taxonomy" id="1149755"/>
    <lineage>
        <taxon>Eukaryota</taxon>
        <taxon>Fungi</taxon>
        <taxon>Dikarya</taxon>
        <taxon>Ascomycota</taxon>
        <taxon>Pezizomycotina</taxon>
        <taxon>Leotiomycetes</taxon>
        <taxon>Helotiales</taxon>
        <taxon>Hyaloscyphaceae</taxon>
        <taxon>Hyaloscypha</taxon>
        <taxon>Hyaloscypha variabilis</taxon>
    </lineage>
</organism>
<keyword evidence="2" id="KW-1185">Reference proteome</keyword>
<evidence type="ECO:0000313" key="1">
    <source>
        <dbReference type="EMBL" id="PMD44924.1"/>
    </source>
</evidence>
<dbReference type="AlphaFoldDB" id="A0A2J6S2D1"/>
<name>A0A2J6S2D1_HYAVF</name>